<reference evidence="2 3" key="1">
    <citation type="submission" date="2017-09" db="EMBL/GenBank/DDBJ databases">
        <authorList>
            <person name="Ehlers B."/>
            <person name="Leendertz F.H."/>
        </authorList>
    </citation>
    <scope>NUCLEOTIDE SEQUENCE [LARGE SCALE GENOMIC DNA]</scope>
    <source>
        <strain evidence="2 3">Nm42</strain>
    </source>
</reference>
<organism evidence="2 3">
    <name type="scientific">Nitrosomonas ureae</name>
    <dbReference type="NCBI Taxonomy" id="44577"/>
    <lineage>
        <taxon>Bacteria</taxon>
        <taxon>Pseudomonadati</taxon>
        <taxon>Pseudomonadota</taxon>
        <taxon>Betaproteobacteria</taxon>
        <taxon>Nitrosomonadales</taxon>
        <taxon>Nitrosomonadaceae</taxon>
        <taxon>Nitrosomonas</taxon>
    </lineage>
</organism>
<accession>A0A286AFH4</accession>
<gene>
    <name evidence="2" type="ORF">SAMN06297164_2684</name>
</gene>
<keyword evidence="1" id="KW-0812">Transmembrane</keyword>
<evidence type="ECO:0000313" key="2">
    <source>
        <dbReference type="EMBL" id="SOD20640.1"/>
    </source>
</evidence>
<keyword evidence="1" id="KW-1133">Transmembrane helix</keyword>
<evidence type="ECO:0000256" key="1">
    <source>
        <dbReference type="SAM" id="Phobius"/>
    </source>
</evidence>
<feature type="transmembrane region" description="Helical" evidence="1">
    <location>
        <begin position="92"/>
        <end position="114"/>
    </location>
</feature>
<dbReference type="AlphaFoldDB" id="A0A286AFH4"/>
<dbReference type="Proteomes" id="UP000219335">
    <property type="component" value="Unassembled WGS sequence"/>
</dbReference>
<name>A0A286AFH4_9PROT</name>
<sequence length="120" mass="14009">MHKHFNVLEGVLLIGIEQIWLDYRCTKTTYSSSAPQNPCNKMQINIVSYKFTFKQANKSNKLYLFMRLSHYHVIKASVPKGLNFLASMSVRFITQVFTVSVVYLIGSVGYQLFVRFMKWK</sequence>
<protein>
    <submittedName>
        <fullName evidence="2">Uncharacterized protein</fullName>
    </submittedName>
</protein>
<proteinExistence type="predicted"/>
<keyword evidence="1" id="KW-0472">Membrane</keyword>
<evidence type="ECO:0000313" key="3">
    <source>
        <dbReference type="Proteomes" id="UP000219335"/>
    </source>
</evidence>
<dbReference type="EMBL" id="OCMU01000002">
    <property type="protein sequence ID" value="SOD20640.1"/>
    <property type="molecule type" value="Genomic_DNA"/>
</dbReference>